<sequence length="114" mass="12516">MHEASIALSILDIAEAHCREAGYNEIQSIQLRIGSASGILPDALQMAFEIVREGTLAEKAKLLVEEVPLGGDCRGCEKDFTTTEQFILACPKCGSKDFTLDRGREMEITEIEVE</sequence>
<protein>
    <recommendedName>
        <fullName evidence="6">Hydrogenase maturation factor HypA</fullName>
    </recommendedName>
</protein>
<evidence type="ECO:0000256" key="2">
    <source>
        <dbReference type="ARBA" id="ARBA00022596"/>
    </source>
</evidence>
<dbReference type="HAMAP" id="MF_00213">
    <property type="entry name" value="HypA_HybF"/>
    <property type="match status" value="1"/>
</dbReference>
<evidence type="ECO:0000256" key="4">
    <source>
        <dbReference type="ARBA" id="ARBA00022833"/>
    </source>
</evidence>
<dbReference type="GO" id="GO:0008270">
    <property type="term" value="F:zinc ion binding"/>
    <property type="evidence" value="ECO:0007669"/>
    <property type="project" value="TreeGrafter"/>
</dbReference>
<dbReference type="PROSITE" id="PS01249">
    <property type="entry name" value="HYPA"/>
    <property type="match status" value="1"/>
</dbReference>
<dbReference type="Gene3D" id="3.30.2320.80">
    <property type="match status" value="1"/>
</dbReference>
<gene>
    <name evidence="5" type="ORF">LCGC14_1652720</name>
</gene>
<keyword evidence="2" id="KW-0533">Nickel</keyword>
<name>A0A0F9IIV9_9ZZZZ</name>
<dbReference type="Pfam" id="PF01155">
    <property type="entry name" value="HypA"/>
    <property type="match status" value="1"/>
</dbReference>
<dbReference type="AlphaFoldDB" id="A0A0F9IIV9"/>
<comment type="caution">
    <text evidence="5">The sequence shown here is derived from an EMBL/GenBank/DDBJ whole genome shotgun (WGS) entry which is preliminary data.</text>
</comment>
<keyword evidence="4" id="KW-0862">Zinc</keyword>
<accession>A0A0F9IIV9</accession>
<organism evidence="5">
    <name type="scientific">marine sediment metagenome</name>
    <dbReference type="NCBI Taxonomy" id="412755"/>
    <lineage>
        <taxon>unclassified sequences</taxon>
        <taxon>metagenomes</taxon>
        <taxon>ecological metagenomes</taxon>
    </lineage>
</organism>
<dbReference type="InterPro" id="IPR020538">
    <property type="entry name" value="Hydgase_Ni_incorp_HypA/HybF_CS"/>
</dbReference>
<dbReference type="PANTHER" id="PTHR34535:SF3">
    <property type="entry name" value="HYDROGENASE MATURATION FACTOR HYPA"/>
    <property type="match status" value="1"/>
</dbReference>
<proteinExistence type="inferred from homology"/>
<evidence type="ECO:0000256" key="3">
    <source>
        <dbReference type="ARBA" id="ARBA00022723"/>
    </source>
</evidence>
<dbReference type="GO" id="GO:0051604">
    <property type="term" value="P:protein maturation"/>
    <property type="evidence" value="ECO:0007669"/>
    <property type="project" value="InterPro"/>
</dbReference>
<comment type="similarity">
    <text evidence="1">Belongs to the HypA/HybF family.</text>
</comment>
<dbReference type="EMBL" id="LAZR01013923">
    <property type="protein sequence ID" value="KKM19719.1"/>
    <property type="molecule type" value="Genomic_DNA"/>
</dbReference>
<dbReference type="InterPro" id="IPR000688">
    <property type="entry name" value="HypA/HybF"/>
</dbReference>
<evidence type="ECO:0008006" key="6">
    <source>
        <dbReference type="Google" id="ProtNLM"/>
    </source>
</evidence>
<evidence type="ECO:0000256" key="1">
    <source>
        <dbReference type="ARBA" id="ARBA00010748"/>
    </source>
</evidence>
<dbReference type="GO" id="GO:0016151">
    <property type="term" value="F:nickel cation binding"/>
    <property type="evidence" value="ECO:0007669"/>
    <property type="project" value="InterPro"/>
</dbReference>
<evidence type="ECO:0000313" key="5">
    <source>
        <dbReference type="EMBL" id="KKM19719.1"/>
    </source>
</evidence>
<dbReference type="PIRSF" id="PIRSF004761">
    <property type="entry name" value="Hydrgn_mat_HypA"/>
    <property type="match status" value="1"/>
</dbReference>
<dbReference type="NCBIfam" id="TIGR00100">
    <property type="entry name" value="hypA"/>
    <property type="match status" value="1"/>
</dbReference>
<dbReference type="PANTHER" id="PTHR34535">
    <property type="entry name" value="HYDROGENASE MATURATION FACTOR HYPA"/>
    <property type="match status" value="1"/>
</dbReference>
<reference evidence="5" key="1">
    <citation type="journal article" date="2015" name="Nature">
        <title>Complex archaea that bridge the gap between prokaryotes and eukaryotes.</title>
        <authorList>
            <person name="Spang A."/>
            <person name="Saw J.H."/>
            <person name="Jorgensen S.L."/>
            <person name="Zaremba-Niedzwiedzka K."/>
            <person name="Martijn J."/>
            <person name="Lind A.E."/>
            <person name="van Eijk R."/>
            <person name="Schleper C."/>
            <person name="Guy L."/>
            <person name="Ettema T.J."/>
        </authorList>
    </citation>
    <scope>NUCLEOTIDE SEQUENCE</scope>
</reference>
<keyword evidence="3" id="KW-0479">Metal-binding</keyword>